<dbReference type="PROSITE" id="PS50850">
    <property type="entry name" value="MFS"/>
    <property type="match status" value="1"/>
</dbReference>
<dbReference type="Gramene" id="KGN62271">
    <property type="protein sequence ID" value="KGN62271"/>
    <property type="gene ID" value="Csa_2G347100"/>
</dbReference>
<proteinExistence type="predicted"/>
<feature type="transmembrane region" description="Helical" evidence="6">
    <location>
        <begin position="24"/>
        <end position="47"/>
    </location>
</feature>
<feature type="transmembrane region" description="Helical" evidence="6">
    <location>
        <begin position="122"/>
        <end position="143"/>
    </location>
</feature>
<reference evidence="8 9" key="2">
    <citation type="journal article" date="2009" name="PLoS ONE">
        <title>An integrated genetic and cytogenetic map of the cucumber genome.</title>
        <authorList>
            <person name="Ren Y."/>
            <person name="Zhang Z."/>
            <person name="Liu J."/>
            <person name="Staub J.E."/>
            <person name="Han Y."/>
            <person name="Cheng Z."/>
            <person name="Li X."/>
            <person name="Lu J."/>
            <person name="Miao H."/>
            <person name="Kang H."/>
            <person name="Xie B."/>
            <person name="Gu X."/>
            <person name="Wang X."/>
            <person name="Du Y."/>
            <person name="Jin W."/>
            <person name="Huang S."/>
        </authorList>
    </citation>
    <scope>NUCLEOTIDE SEQUENCE [LARGE SCALE GENOMIC DNA]</scope>
    <source>
        <strain evidence="9">cv. 9930</strain>
    </source>
</reference>
<dbReference type="PRINTS" id="PR01035">
    <property type="entry name" value="TCRTETA"/>
</dbReference>
<evidence type="ECO:0000256" key="6">
    <source>
        <dbReference type="SAM" id="Phobius"/>
    </source>
</evidence>
<evidence type="ECO:0000256" key="5">
    <source>
        <dbReference type="ARBA" id="ARBA00023136"/>
    </source>
</evidence>
<keyword evidence="3 6" id="KW-0812">Transmembrane</keyword>
<accession>A0A0A0LQI3</accession>
<evidence type="ECO:0000259" key="7">
    <source>
        <dbReference type="PROSITE" id="PS50850"/>
    </source>
</evidence>
<evidence type="ECO:0000313" key="9">
    <source>
        <dbReference type="Proteomes" id="UP000029981"/>
    </source>
</evidence>
<evidence type="ECO:0000256" key="2">
    <source>
        <dbReference type="ARBA" id="ARBA00022448"/>
    </source>
</evidence>
<feature type="transmembrane region" description="Helical" evidence="6">
    <location>
        <begin position="283"/>
        <end position="304"/>
    </location>
</feature>
<feature type="transmembrane region" description="Helical" evidence="6">
    <location>
        <begin position="211"/>
        <end position="230"/>
    </location>
</feature>
<reference evidence="8 9" key="3">
    <citation type="journal article" date="2010" name="BMC Genomics">
        <title>Transcriptome sequencing and comparative analysis of cucumber flowers with different sex types.</title>
        <authorList>
            <person name="Guo S."/>
            <person name="Zheng Y."/>
            <person name="Joung J.G."/>
            <person name="Liu S."/>
            <person name="Zhang Z."/>
            <person name="Crasta O.R."/>
            <person name="Sobral B.W."/>
            <person name="Xu Y."/>
            <person name="Huang S."/>
            <person name="Fei Z."/>
        </authorList>
    </citation>
    <scope>NUCLEOTIDE SEQUENCE [LARGE SCALE GENOMIC DNA]</scope>
    <source>
        <strain evidence="9">cv. 9930</strain>
    </source>
</reference>
<sequence length="387" mass="41561">MMVIPAITDVTMFALCPDQDQCSVAIYFTGLQQVVTGFGSLLMMPLLGNLSDKFGRKTVLTIPMILVVIPLGILAYGRSRKFYYVYFVFKCVTSIICEGSVQCMAVAYAADNVPEHQRASAFGILSATISAAFVCGTLCTRFLSIPSTFQVAASTAVVAAVYMRIFLTDSVANCNLSAPLLSGENADSVSSDPISPKKEHIITTLPSVKDLFSLLMTSSTFSQAAIVAFLTNLADVGLHASVLLLLIPILVPVLGEGRLLSVALFFYSVQMLLYSIAWADWVVYAATMLSMLYIFWQPCLQSIVSKQVGASEQGKAQGCISGISLFANVVSPLVFSPLTALFLSENAPFYFPGFSIFCSGASVMIAFVRSILMRAPTKATTSNLVEA</sequence>
<dbReference type="PANTHER" id="PTHR23504:SF1">
    <property type="entry name" value="GH21943P-RELATED"/>
    <property type="match status" value="1"/>
</dbReference>
<keyword evidence="2" id="KW-0813">Transport</keyword>
<feature type="transmembrane region" description="Helical" evidence="6">
    <location>
        <begin position="149"/>
        <end position="167"/>
    </location>
</feature>
<feature type="domain" description="Major facilitator superfamily (MFS) profile" evidence="7">
    <location>
        <begin position="1"/>
        <end position="171"/>
    </location>
</feature>
<evidence type="ECO:0000313" key="8">
    <source>
        <dbReference type="EMBL" id="KGN62271.1"/>
    </source>
</evidence>
<dbReference type="Proteomes" id="UP000029981">
    <property type="component" value="Chromosome 2"/>
</dbReference>
<protein>
    <recommendedName>
        <fullName evidence="7">Major facilitator superfamily (MFS) profile domain-containing protein</fullName>
    </recommendedName>
</protein>
<dbReference type="InterPro" id="IPR020846">
    <property type="entry name" value="MFS_dom"/>
</dbReference>
<keyword evidence="4 6" id="KW-1133">Transmembrane helix</keyword>
<comment type="subcellular location">
    <subcellularLocation>
        <location evidence="1">Membrane</location>
        <topology evidence="1">Multi-pass membrane protein</topology>
    </subcellularLocation>
</comment>
<keyword evidence="9" id="KW-1185">Reference proteome</keyword>
<feature type="transmembrane region" description="Helical" evidence="6">
    <location>
        <begin position="236"/>
        <end position="254"/>
    </location>
</feature>
<dbReference type="Pfam" id="PF07690">
    <property type="entry name" value="MFS_1"/>
    <property type="match status" value="1"/>
</dbReference>
<evidence type="ECO:0000256" key="3">
    <source>
        <dbReference type="ARBA" id="ARBA00022692"/>
    </source>
</evidence>
<feature type="transmembrane region" description="Helical" evidence="6">
    <location>
        <begin position="59"/>
        <end position="77"/>
    </location>
</feature>
<dbReference type="Gene3D" id="1.20.1250.20">
    <property type="entry name" value="MFS general substrate transporter like domains"/>
    <property type="match status" value="1"/>
</dbReference>
<reference evidence="8 9" key="4">
    <citation type="journal article" date="2011" name="BMC Genomics">
        <title>RNA-Seq improves annotation of protein-coding genes in the cucumber genome.</title>
        <authorList>
            <person name="Li Z."/>
            <person name="Zhang Z."/>
            <person name="Yan P."/>
            <person name="Huang S."/>
            <person name="Fei Z."/>
            <person name="Lin K."/>
        </authorList>
    </citation>
    <scope>NUCLEOTIDE SEQUENCE [LARGE SCALE GENOMIC DNA]</scope>
    <source>
        <strain evidence="9">cv. 9930</strain>
    </source>
</reference>
<name>A0A0A0LQI3_CUCSA</name>
<dbReference type="SUPFAM" id="SSF103473">
    <property type="entry name" value="MFS general substrate transporter"/>
    <property type="match status" value="1"/>
</dbReference>
<evidence type="ECO:0000256" key="4">
    <source>
        <dbReference type="ARBA" id="ARBA00022989"/>
    </source>
</evidence>
<dbReference type="OMA" id="GEDECSF"/>
<evidence type="ECO:0000256" key="1">
    <source>
        <dbReference type="ARBA" id="ARBA00004141"/>
    </source>
</evidence>
<dbReference type="EMBL" id="CM002923">
    <property type="protein sequence ID" value="KGN62271.1"/>
    <property type="molecule type" value="Genomic_DNA"/>
</dbReference>
<keyword evidence="5 6" id="KW-0472">Membrane</keyword>
<dbReference type="eggNOG" id="KOG2816">
    <property type="taxonomic scope" value="Eukaryota"/>
</dbReference>
<feature type="transmembrane region" description="Helical" evidence="6">
    <location>
        <begin position="83"/>
        <end position="110"/>
    </location>
</feature>
<feature type="transmembrane region" description="Helical" evidence="6">
    <location>
        <begin position="349"/>
        <end position="368"/>
    </location>
</feature>
<dbReference type="PANTHER" id="PTHR23504">
    <property type="entry name" value="MAJOR FACILITATOR SUPERFAMILY DOMAIN-CONTAINING PROTEIN 10"/>
    <property type="match status" value="1"/>
</dbReference>
<feature type="transmembrane region" description="Helical" evidence="6">
    <location>
        <begin position="325"/>
        <end position="343"/>
    </location>
</feature>
<dbReference type="AlphaFoldDB" id="A0A0A0LQI3"/>
<organism evidence="8 9">
    <name type="scientific">Cucumis sativus</name>
    <name type="common">Cucumber</name>
    <dbReference type="NCBI Taxonomy" id="3659"/>
    <lineage>
        <taxon>Eukaryota</taxon>
        <taxon>Viridiplantae</taxon>
        <taxon>Streptophyta</taxon>
        <taxon>Embryophyta</taxon>
        <taxon>Tracheophyta</taxon>
        <taxon>Spermatophyta</taxon>
        <taxon>Magnoliopsida</taxon>
        <taxon>eudicotyledons</taxon>
        <taxon>Gunneridae</taxon>
        <taxon>Pentapetalae</taxon>
        <taxon>rosids</taxon>
        <taxon>fabids</taxon>
        <taxon>Cucurbitales</taxon>
        <taxon>Cucurbitaceae</taxon>
        <taxon>Benincaseae</taxon>
        <taxon>Cucumis</taxon>
    </lineage>
</organism>
<dbReference type="GO" id="GO:0016020">
    <property type="term" value="C:membrane"/>
    <property type="evidence" value="ECO:0007669"/>
    <property type="project" value="UniProtKB-SubCell"/>
</dbReference>
<dbReference type="GO" id="GO:0022857">
    <property type="term" value="F:transmembrane transporter activity"/>
    <property type="evidence" value="ECO:0007669"/>
    <property type="project" value="InterPro"/>
</dbReference>
<dbReference type="InterPro" id="IPR036259">
    <property type="entry name" value="MFS_trans_sf"/>
</dbReference>
<reference evidence="8 9" key="1">
    <citation type="journal article" date="2009" name="Nat. Genet.">
        <title>The genome of the cucumber, Cucumis sativus L.</title>
        <authorList>
            <person name="Huang S."/>
            <person name="Li R."/>
            <person name="Zhang Z."/>
            <person name="Li L."/>
            <person name="Gu X."/>
            <person name="Fan W."/>
            <person name="Lucas W.J."/>
            <person name="Wang X."/>
            <person name="Xie B."/>
            <person name="Ni P."/>
            <person name="Ren Y."/>
            <person name="Zhu H."/>
            <person name="Li J."/>
            <person name="Lin K."/>
            <person name="Jin W."/>
            <person name="Fei Z."/>
            <person name="Li G."/>
            <person name="Staub J."/>
            <person name="Kilian A."/>
            <person name="van der Vossen E.A."/>
            <person name="Wu Y."/>
            <person name="Guo J."/>
            <person name="He J."/>
            <person name="Jia Z."/>
            <person name="Ren Y."/>
            <person name="Tian G."/>
            <person name="Lu Y."/>
            <person name="Ruan J."/>
            <person name="Qian W."/>
            <person name="Wang M."/>
            <person name="Huang Q."/>
            <person name="Li B."/>
            <person name="Xuan Z."/>
            <person name="Cao J."/>
            <person name="Asan"/>
            <person name="Wu Z."/>
            <person name="Zhang J."/>
            <person name="Cai Q."/>
            <person name="Bai Y."/>
            <person name="Zhao B."/>
            <person name="Han Y."/>
            <person name="Li Y."/>
            <person name="Li X."/>
            <person name="Wang S."/>
            <person name="Shi Q."/>
            <person name="Liu S."/>
            <person name="Cho W.K."/>
            <person name="Kim J.Y."/>
            <person name="Xu Y."/>
            <person name="Heller-Uszynska K."/>
            <person name="Miao H."/>
            <person name="Cheng Z."/>
            <person name="Zhang S."/>
            <person name="Wu J."/>
            <person name="Yang Y."/>
            <person name="Kang H."/>
            <person name="Li M."/>
            <person name="Liang H."/>
            <person name="Ren X."/>
            <person name="Shi Z."/>
            <person name="Wen M."/>
            <person name="Jian M."/>
            <person name="Yang H."/>
            <person name="Zhang G."/>
            <person name="Yang Z."/>
            <person name="Chen R."/>
            <person name="Liu S."/>
            <person name="Li J."/>
            <person name="Ma L."/>
            <person name="Liu H."/>
            <person name="Zhou Y."/>
            <person name="Zhao J."/>
            <person name="Fang X."/>
            <person name="Li G."/>
            <person name="Fang L."/>
            <person name="Li Y."/>
            <person name="Liu D."/>
            <person name="Zheng H."/>
            <person name="Zhang Y."/>
            <person name="Qin N."/>
            <person name="Li Z."/>
            <person name="Yang G."/>
            <person name="Yang S."/>
            <person name="Bolund L."/>
            <person name="Kristiansen K."/>
            <person name="Zheng H."/>
            <person name="Li S."/>
            <person name="Zhang X."/>
            <person name="Yang H."/>
            <person name="Wang J."/>
            <person name="Sun R."/>
            <person name="Zhang B."/>
            <person name="Jiang S."/>
            <person name="Wang J."/>
            <person name="Du Y."/>
            <person name="Li S."/>
        </authorList>
    </citation>
    <scope>NUCLEOTIDE SEQUENCE [LARGE SCALE GENOMIC DNA]</scope>
    <source>
        <strain evidence="9">cv. 9930</strain>
    </source>
</reference>
<gene>
    <name evidence="8" type="ORF">Csa_2G347100</name>
</gene>
<dbReference type="InterPro" id="IPR011701">
    <property type="entry name" value="MFS"/>
</dbReference>
<dbReference type="InterPro" id="IPR001958">
    <property type="entry name" value="Tet-R_TetA/multi-R_MdtG-like"/>
</dbReference>